<dbReference type="AlphaFoldDB" id="A0A963Z8C7"/>
<feature type="transmembrane region" description="Helical" evidence="6">
    <location>
        <begin position="271"/>
        <end position="294"/>
    </location>
</feature>
<dbReference type="Proteomes" id="UP000721844">
    <property type="component" value="Unassembled WGS sequence"/>
</dbReference>
<evidence type="ECO:0000256" key="4">
    <source>
        <dbReference type="ARBA" id="ARBA00022989"/>
    </source>
</evidence>
<keyword evidence="2" id="KW-0813">Transport</keyword>
<feature type="transmembrane region" description="Helical" evidence="6">
    <location>
        <begin position="401"/>
        <end position="420"/>
    </location>
</feature>
<feature type="transmembrane region" description="Helical" evidence="6">
    <location>
        <begin position="184"/>
        <end position="203"/>
    </location>
</feature>
<feature type="transmembrane region" description="Helical" evidence="6">
    <location>
        <begin position="372"/>
        <end position="395"/>
    </location>
</feature>
<feature type="transmembrane region" description="Helical" evidence="6">
    <location>
        <begin position="107"/>
        <end position="132"/>
    </location>
</feature>
<dbReference type="EMBL" id="JAESVA010000016">
    <property type="protein sequence ID" value="MCB8883737.1"/>
    <property type="molecule type" value="Genomic_DNA"/>
</dbReference>
<dbReference type="PANTHER" id="PTHR45649:SF26">
    <property type="entry name" value="OS04G0435100 PROTEIN"/>
    <property type="match status" value="1"/>
</dbReference>
<keyword evidence="5 6" id="KW-0472">Membrane</keyword>
<feature type="transmembrane region" description="Helical" evidence="6">
    <location>
        <begin position="32"/>
        <end position="53"/>
    </location>
</feature>
<dbReference type="RefSeq" id="WP_227310432.1">
    <property type="nucleotide sequence ID" value="NZ_JAESVA010000016.1"/>
</dbReference>
<feature type="transmembrane region" description="Helical" evidence="6">
    <location>
        <begin position="152"/>
        <end position="172"/>
    </location>
</feature>
<reference evidence="7 8" key="1">
    <citation type="journal article" date="2021" name="Microorganisms">
        <title>Acidisoma silvae sp. nov. and Acidisomacellulosilytica sp. nov., Two Acidophilic Bacteria Isolated from Decaying Wood, Hydrolyzing Cellulose and Producing Poly-3-hydroxybutyrate.</title>
        <authorList>
            <person name="Mieszkin S."/>
            <person name="Pouder E."/>
            <person name="Uroz S."/>
            <person name="Simon-Colin C."/>
            <person name="Alain K."/>
        </authorList>
    </citation>
    <scope>NUCLEOTIDE SEQUENCE [LARGE SCALE GENOMIC DNA]</scope>
    <source>
        <strain evidence="7 8">HW T5.17</strain>
    </source>
</reference>
<evidence type="ECO:0000313" key="8">
    <source>
        <dbReference type="Proteomes" id="UP000721844"/>
    </source>
</evidence>
<dbReference type="PANTHER" id="PTHR45649">
    <property type="entry name" value="AMINO-ACID PERMEASE BAT1"/>
    <property type="match status" value="1"/>
</dbReference>
<evidence type="ECO:0000256" key="6">
    <source>
        <dbReference type="SAM" id="Phobius"/>
    </source>
</evidence>
<dbReference type="InterPro" id="IPR002293">
    <property type="entry name" value="AA/rel_permease1"/>
</dbReference>
<name>A0A963Z8C7_9PROT</name>
<feature type="transmembrane region" description="Helical" evidence="6">
    <location>
        <begin position="323"/>
        <end position="351"/>
    </location>
</feature>
<accession>A0A963Z8C7</accession>
<evidence type="ECO:0000256" key="2">
    <source>
        <dbReference type="ARBA" id="ARBA00022448"/>
    </source>
</evidence>
<proteinExistence type="predicted"/>
<gene>
    <name evidence="7" type="ORF">ACELLULO517_26035</name>
</gene>
<dbReference type="GO" id="GO:0016020">
    <property type="term" value="C:membrane"/>
    <property type="evidence" value="ECO:0007669"/>
    <property type="project" value="UniProtKB-SubCell"/>
</dbReference>
<dbReference type="PIRSF" id="PIRSF006060">
    <property type="entry name" value="AA_transporter"/>
    <property type="match status" value="1"/>
</dbReference>
<sequence length="506" mass="54678">MDKFDDQVVDNDTEILQKFGYTQELRRLMSSFGNFAMSFMVIGVFWCACINMQQGIGSAGMFGVSVGWLIGSAIAVSTALSLAEIASAIPTAGGLYHWSSVFGGRGWGWATAWLNLLAYTFSVAGTAVAIYLLFTQMILGWVLHIDTSSWGYWHQVVGVVVIVTSQAILNHVGVRTLARFGEFGAYMTFIGAVALLSILLYNIHPQNLEHIFTFTNNTGTLGGDVVPHTGNIALVLGYAILLPMWIITSYDASAHTSEETIDAARAVPRAMVQSASFSALLGIVIFTALGLAMADQDQIAKQGANAFSVMFGQTQAPTIVKDFIAVALVVASYVCGTCCLTGFSRAIFAFARDRGLPSALRLVSHKYRTPAVAIWCGAILAVCTTLYSSAFSALIAGTALFYQLSYGMAICAALFSKHHIYGPFRLGGWSKLFRIIGIVGGVYVIWVGLQPPTQVLLNYFIGILLLLAIGWFAIERRRFPGPPLTPQLLAVRRHDLSIENTVIGDS</sequence>
<dbReference type="GO" id="GO:0022857">
    <property type="term" value="F:transmembrane transporter activity"/>
    <property type="evidence" value="ECO:0007669"/>
    <property type="project" value="InterPro"/>
</dbReference>
<dbReference type="Gene3D" id="1.20.1740.10">
    <property type="entry name" value="Amino acid/polyamine transporter I"/>
    <property type="match status" value="1"/>
</dbReference>
<evidence type="ECO:0000256" key="1">
    <source>
        <dbReference type="ARBA" id="ARBA00004141"/>
    </source>
</evidence>
<organism evidence="7 8">
    <name type="scientific">Acidisoma cellulosilyticum</name>
    <dbReference type="NCBI Taxonomy" id="2802395"/>
    <lineage>
        <taxon>Bacteria</taxon>
        <taxon>Pseudomonadati</taxon>
        <taxon>Pseudomonadota</taxon>
        <taxon>Alphaproteobacteria</taxon>
        <taxon>Acetobacterales</taxon>
        <taxon>Acidocellaceae</taxon>
        <taxon>Acidisoma</taxon>
    </lineage>
</organism>
<keyword evidence="3 6" id="KW-0812">Transmembrane</keyword>
<comment type="subcellular location">
    <subcellularLocation>
        <location evidence="1">Membrane</location>
        <topology evidence="1">Multi-pass membrane protein</topology>
    </subcellularLocation>
</comment>
<feature type="transmembrane region" description="Helical" evidence="6">
    <location>
        <begin position="65"/>
        <end position="86"/>
    </location>
</feature>
<keyword evidence="4 6" id="KW-1133">Transmembrane helix</keyword>
<keyword evidence="8" id="KW-1185">Reference proteome</keyword>
<evidence type="ECO:0000313" key="7">
    <source>
        <dbReference type="EMBL" id="MCB8883737.1"/>
    </source>
</evidence>
<dbReference type="Pfam" id="PF13520">
    <property type="entry name" value="AA_permease_2"/>
    <property type="match status" value="1"/>
</dbReference>
<evidence type="ECO:0000256" key="3">
    <source>
        <dbReference type="ARBA" id="ARBA00022692"/>
    </source>
</evidence>
<feature type="transmembrane region" description="Helical" evidence="6">
    <location>
        <begin position="455"/>
        <end position="474"/>
    </location>
</feature>
<evidence type="ECO:0000256" key="5">
    <source>
        <dbReference type="ARBA" id="ARBA00023136"/>
    </source>
</evidence>
<feature type="transmembrane region" description="Helical" evidence="6">
    <location>
        <begin position="232"/>
        <end position="250"/>
    </location>
</feature>
<comment type="caution">
    <text evidence="7">The sequence shown here is derived from an EMBL/GenBank/DDBJ whole genome shotgun (WGS) entry which is preliminary data.</text>
</comment>
<feature type="transmembrane region" description="Helical" evidence="6">
    <location>
        <begin position="432"/>
        <end position="449"/>
    </location>
</feature>
<protein>
    <submittedName>
        <fullName evidence="7">Amino acid permease</fullName>
    </submittedName>
</protein>